<comment type="caution">
    <text evidence="2">The sequence shown here is derived from an EMBL/GenBank/DDBJ whole genome shotgun (WGS) entry which is preliminary data.</text>
</comment>
<evidence type="ECO:0000313" key="3">
    <source>
        <dbReference type="Proteomes" id="UP000729402"/>
    </source>
</evidence>
<reference evidence="2" key="2">
    <citation type="submission" date="2021-02" db="EMBL/GenBank/DDBJ databases">
        <authorList>
            <person name="Kimball J.A."/>
            <person name="Haas M.W."/>
            <person name="Macchietto M."/>
            <person name="Kono T."/>
            <person name="Duquette J."/>
            <person name="Shao M."/>
        </authorList>
    </citation>
    <scope>NUCLEOTIDE SEQUENCE</scope>
    <source>
        <tissue evidence="2">Fresh leaf tissue</tissue>
    </source>
</reference>
<sequence length="115" mass="12507">MEWMHAQQMLAGGTGPKHTGHSGTAPQRHGSFINRMDARADTTDFVSEGRQQMHCGRALNPWSPRCQSPSNSALCRSGGDTAHCSKLCVQLPARCSVALAGQSKGKRFRVRETMP</sequence>
<name>A0A8J5SPW3_ZIZPA</name>
<gene>
    <name evidence="2" type="ORF">GUJ93_ZPchr0002g26539</name>
</gene>
<proteinExistence type="predicted"/>
<evidence type="ECO:0000313" key="2">
    <source>
        <dbReference type="EMBL" id="KAG8059259.1"/>
    </source>
</evidence>
<accession>A0A8J5SPW3</accession>
<dbReference type="EMBL" id="JAAALK010000287">
    <property type="protein sequence ID" value="KAG8059259.1"/>
    <property type="molecule type" value="Genomic_DNA"/>
</dbReference>
<organism evidence="2 3">
    <name type="scientific">Zizania palustris</name>
    <name type="common">Northern wild rice</name>
    <dbReference type="NCBI Taxonomy" id="103762"/>
    <lineage>
        <taxon>Eukaryota</taxon>
        <taxon>Viridiplantae</taxon>
        <taxon>Streptophyta</taxon>
        <taxon>Embryophyta</taxon>
        <taxon>Tracheophyta</taxon>
        <taxon>Spermatophyta</taxon>
        <taxon>Magnoliopsida</taxon>
        <taxon>Liliopsida</taxon>
        <taxon>Poales</taxon>
        <taxon>Poaceae</taxon>
        <taxon>BOP clade</taxon>
        <taxon>Oryzoideae</taxon>
        <taxon>Oryzeae</taxon>
        <taxon>Zizaniinae</taxon>
        <taxon>Zizania</taxon>
    </lineage>
</organism>
<dbReference type="AlphaFoldDB" id="A0A8J5SPW3"/>
<dbReference type="Proteomes" id="UP000729402">
    <property type="component" value="Unassembled WGS sequence"/>
</dbReference>
<reference evidence="2" key="1">
    <citation type="journal article" date="2021" name="bioRxiv">
        <title>Whole Genome Assembly and Annotation of Northern Wild Rice, Zizania palustris L., Supports a Whole Genome Duplication in the Zizania Genus.</title>
        <authorList>
            <person name="Haas M."/>
            <person name="Kono T."/>
            <person name="Macchietto M."/>
            <person name="Millas R."/>
            <person name="McGilp L."/>
            <person name="Shao M."/>
            <person name="Duquette J."/>
            <person name="Hirsch C.N."/>
            <person name="Kimball J."/>
        </authorList>
    </citation>
    <scope>NUCLEOTIDE SEQUENCE</scope>
    <source>
        <tissue evidence="2">Fresh leaf tissue</tissue>
    </source>
</reference>
<feature type="region of interest" description="Disordered" evidence="1">
    <location>
        <begin position="1"/>
        <end position="41"/>
    </location>
</feature>
<evidence type="ECO:0000256" key="1">
    <source>
        <dbReference type="SAM" id="MobiDB-lite"/>
    </source>
</evidence>
<protein>
    <submittedName>
        <fullName evidence="2">Uncharacterized protein</fullName>
    </submittedName>
</protein>
<keyword evidence="3" id="KW-1185">Reference proteome</keyword>